<dbReference type="Pfam" id="PF01661">
    <property type="entry name" value="Macro"/>
    <property type="match status" value="1"/>
</dbReference>
<dbReference type="GO" id="GO:0010629">
    <property type="term" value="P:negative regulation of gene expression"/>
    <property type="evidence" value="ECO:0007669"/>
    <property type="project" value="TreeGrafter"/>
</dbReference>
<dbReference type="InterPro" id="IPR002589">
    <property type="entry name" value="Macro_dom"/>
</dbReference>
<protein>
    <submittedName>
        <fullName evidence="6">O-acetyl-ADP-ribose deacetylase</fullName>
        <ecNumber evidence="6">3.5.1.-</ecNumber>
    </submittedName>
</protein>
<keyword evidence="4" id="KW-1133">Transmembrane helix</keyword>
<dbReference type="Gene3D" id="3.40.220.10">
    <property type="entry name" value="Leucine Aminopeptidase, subunit E, domain 1"/>
    <property type="match status" value="1"/>
</dbReference>
<evidence type="ECO:0000313" key="7">
    <source>
        <dbReference type="Proteomes" id="UP000318313"/>
    </source>
</evidence>
<dbReference type="PROSITE" id="PS51154">
    <property type="entry name" value="MACRO"/>
    <property type="match status" value="1"/>
</dbReference>
<keyword evidence="3" id="KW-0520">NAD</keyword>
<dbReference type="Proteomes" id="UP000318313">
    <property type="component" value="Chromosome"/>
</dbReference>
<evidence type="ECO:0000313" key="6">
    <source>
        <dbReference type="EMBL" id="QDV54016.1"/>
    </source>
</evidence>
<dbReference type="InterPro" id="IPR043472">
    <property type="entry name" value="Macro_dom-like"/>
</dbReference>
<gene>
    <name evidence="6" type="primary">ymdB_2</name>
    <name evidence="6" type="ORF">Enr17x_60990</name>
</gene>
<dbReference type="AlphaFoldDB" id="A0A518ILP3"/>
<keyword evidence="7" id="KW-1185">Reference proteome</keyword>
<dbReference type="PANTHER" id="PTHR14453">
    <property type="entry name" value="PARP/ZINC FINGER CCCH TYPE DOMAIN CONTAINING PROTEIN"/>
    <property type="match status" value="1"/>
</dbReference>
<dbReference type="GO" id="GO:0005737">
    <property type="term" value="C:cytoplasm"/>
    <property type="evidence" value="ECO:0007669"/>
    <property type="project" value="TreeGrafter"/>
</dbReference>
<organism evidence="6 7">
    <name type="scientific">Gimesia fumaroli</name>
    <dbReference type="NCBI Taxonomy" id="2527976"/>
    <lineage>
        <taxon>Bacteria</taxon>
        <taxon>Pseudomonadati</taxon>
        <taxon>Planctomycetota</taxon>
        <taxon>Planctomycetia</taxon>
        <taxon>Planctomycetales</taxon>
        <taxon>Planctomycetaceae</taxon>
        <taxon>Gimesia</taxon>
    </lineage>
</organism>
<dbReference type="PANTHER" id="PTHR14453:SF67">
    <property type="entry name" value="POLY [ADP-RIBOSE] POLYMERASE"/>
    <property type="match status" value="1"/>
</dbReference>
<name>A0A518ILP3_9PLAN</name>
<dbReference type="EC" id="3.5.1.-" evidence="6"/>
<proteinExistence type="predicted"/>
<keyword evidence="4" id="KW-0812">Transmembrane</keyword>
<feature type="domain" description="Macro" evidence="5">
    <location>
        <begin position="1"/>
        <end position="170"/>
    </location>
</feature>
<dbReference type="OrthoDB" id="6194521at2"/>
<feature type="transmembrane region" description="Helical" evidence="4">
    <location>
        <begin position="148"/>
        <end position="167"/>
    </location>
</feature>
<dbReference type="InterPro" id="IPR052056">
    <property type="entry name" value="Mono-ARTD/PARP"/>
</dbReference>
<dbReference type="SUPFAM" id="SSF52949">
    <property type="entry name" value="Macro domain-like"/>
    <property type="match status" value="1"/>
</dbReference>
<keyword evidence="1" id="KW-0328">Glycosyltransferase</keyword>
<keyword evidence="4" id="KW-0472">Membrane</keyword>
<evidence type="ECO:0000256" key="2">
    <source>
        <dbReference type="ARBA" id="ARBA00022679"/>
    </source>
</evidence>
<dbReference type="GO" id="GO:0016757">
    <property type="term" value="F:glycosyltransferase activity"/>
    <property type="evidence" value="ECO:0007669"/>
    <property type="project" value="UniProtKB-KW"/>
</dbReference>
<reference evidence="6 7" key="1">
    <citation type="submission" date="2019-03" db="EMBL/GenBank/DDBJ databases">
        <title>Deep-cultivation of Planctomycetes and their phenomic and genomic characterization uncovers novel biology.</title>
        <authorList>
            <person name="Wiegand S."/>
            <person name="Jogler M."/>
            <person name="Boedeker C."/>
            <person name="Pinto D."/>
            <person name="Vollmers J."/>
            <person name="Rivas-Marin E."/>
            <person name="Kohn T."/>
            <person name="Peeters S.H."/>
            <person name="Heuer A."/>
            <person name="Rast P."/>
            <person name="Oberbeckmann S."/>
            <person name="Bunk B."/>
            <person name="Jeske O."/>
            <person name="Meyerdierks A."/>
            <person name="Storesund J.E."/>
            <person name="Kallscheuer N."/>
            <person name="Luecker S."/>
            <person name="Lage O.M."/>
            <person name="Pohl T."/>
            <person name="Merkel B.J."/>
            <person name="Hornburger P."/>
            <person name="Mueller R.-W."/>
            <person name="Bruemmer F."/>
            <person name="Labrenz M."/>
            <person name="Spormann A.M."/>
            <person name="Op den Camp H."/>
            <person name="Overmann J."/>
            <person name="Amann R."/>
            <person name="Jetten M.S.M."/>
            <person name="Mascher T."/>
            <person name="Medema M.H."/>
            <person name="Devos D.P."/>
            <person name="Kaster A.-K."/>
            <person name="Ovreas L."/>
            <person name="Rohde M."/>
            <person name="Galperin M.Y."/>
            <person name="Jogler C."/>
        </authorList>
    </citation>
    <scope>NUCLEOTIDE SEQUENCE [LARGE SCALE GENOMIC DNA]</scope>
    <source>
        <strain evidence="6 7">Enr17</strain>
    </source>
</reference>
<dbReference type="EMBL" id="CP037452">
    <property type="protein sequence ID" value="QDV54016.1"/>
    <property type="molecule type" value="Genomic_DNA"/>
</dbReference>
<sequence>MKIDIVTGNILDQKTDVIVNSWNRNVIPWWLLLPQGVSGAIKKQGGTAPFKEVAKCSAIPLGEARLTSAGRLPYQAIIHVAGINLLWFATEYSVTKSVFNAMKIVNENQFQSVAFPLIATVLKIQEFLTFASHCFPSLTMVLRMMSSLCMAATSATIFGFPFLTSVYRTH</sequence>
<evidence type="ECO:0000256" key="4">
    <source>
        <dbReference type="SAM" id="Phobius"/>
    </source>
</evidence>
<dbReference type="GO" id="GO:0003714">
    <property type="term" value="F:transcription corepressor activity"/>
    <property type="evidence" value="ECO:0007669"/>
    <property type="project" value="TreeGrafter"/>
</dbReference>
<dbReference type="KEGG" id="gfm:Enr17x_60990"/>
<evidence type="ECO:0000259" key="5">
    <source>
        <dbReference type="PROSITE" id="PS51154"/>
    </source>
</evidence>
<evidence type="ECO:0000256" key="1">
    <source>
        <dbReference type="ARBA" id="ARBA00022676"/>
    </source>
</evidence>
<dbReference type="SMART" id="SM00506">
    <property type="entry name" value="A1pp"/>
    <property type="match status" value="1"/>
</dbReference>
<evidence type="ECO:0000256" key="3">
    <source>
        <dbReference type="ARBA" id="ARBA00023027"/>
    </source>
</evidence>
<dbReference type="GO" id="GO:0016787">
    <property type="term" value="F:hydrolase activity"/>
    <property type="evidence" value="ECO:0007669"/>
    <property type="project" value="UniProtKB-KW"/>
</dbReference>
<accession>A0A518ILP3</accession>
<keyword evidence="6" id="KW-0378">Hydrolase</keyword>
<keyword evidence="2" id="KW-0808">Transferase</keyword>